<dbReference type="PANTHER" id="PTHR42792:SF2">
    <property type="entry name" value="FLAGELLIN"/>
    <property type="match status" value="1"/>
</dbReference>
<evidence type="ECO:0000256" key="3">
    <source>
        <dbReference type="RuleBase" id="RU362073"/>
    </source>
</evidence>
<gene>
    <name evidence="6" type="ORF">TH6_17445</name>
</gene>
<dbReference type="Gene3D" id="6.10.10.10">
    <property type="entry name" value="Flagellar export chaperone, C-terminal domain"/>
    <property type="match status" value="1"/>
</dbReference>
<evidence type="ECO:0000256" key="2">
    <source>
        <dbReference type="ARBA" id="ARBA00023143"/>
    </source>
</evidence>
<dbReference type="Pfam" id="PF00700">
    <property type="entry name" value="Flagellin_C"/>
    <property type="match status" value="1"/>
</dbReference>
<evidence type="ECO:0000256" key="1">
    <source>
        <dbReference type="ARBA" id="ARBA00005709"/>
    </source>
</evidence>
<dbReference type="Proteomes" id="UP000253061">
    <property type="component" value="Unassembled WGS sequence"/>
</dbReference>
<dbReference type="AlphaFoldDB" id="A0A367V6X4"/>
<proteinExistence type="inferred from homology"/>
<dbReference type="PRINTS" id="PR00207">
    <property type="entry name" value="FLAGELLIN"/>
</dbReference>
<dbReference type="Gene3D" id="1.20.1330.10">
    <property type="entry name" value="f41 fragment of flagellin, N-terminal domain"/>
    <property type="match status" value="1"/>
</dbReference>
<dbReference type="GO" id="GO:0009288">
    <property type="term" value="C:bacterial-type flagellum"/>
    <property type="evidence" value="ECO:0007669"/>
    <property type="project" value="UniProtKB-SubCell"/>
</dbReference>
<sequence>MATRSLSKLSSGTRVVSARDDAASMAIGARLNATTEALKTASVNVGQANSMLQIADGGMATIDNILVRMKTLSVQASSGNLSDTERGFLNDEFVQLRDEIDRIASSTNFNGIQLLGDGGDVALQFGDLAAGQQGEALVPVNGFDTFGITDNNYWATDTDTDLTDNSFEVNINYGVGDQVIMTVTSTIDGTVDRTQSIDVSDYATDGTTAISAGENATLNFDELGLTFTVNSNFSASVSAIEADNTGASDFGTDTTFGTSGLDSAAGNVVTMAADNGQALQNSIEFQVGAGNTSNDRLAISLNSVDSDTLGAGALGTQDSLQSLGANAISTSANAQSAVEVVTRAIDDLQRARATVGTYQNRLDFAGQNLASTQENTESARSTLLDLDVAAEMTAFTSKQILVQSGVAMLAQANQMPQNLLRLLQ</sequence>
<evidence type="ECO:0000259" key="4">
    <source>
        <dbReference type="Pfam" id="PF00669"/>
    </source>
</evidence>
<dbReference type="GO" id="GO:0005576">
    <property type="term" value="C:extracellular region"/>
    <property type="evidence" value="ECO:0007669"/>
    <property type="project" value="UniProtKB-SubCell"/>
</dbReference>
<evidence type="ECO:0000313" key="7">
    <source>
        <dbReference type="Proteomes" id="UP000253061"/>
    </source>
</evidence>
<comment type="similarity">
    <text evidence="1 3">Belongs to the bacterial flagellin family.</text>
</comment>
<dbReference type="GO" id="GO:0005198">
    <property type="term" value="F:structural molecule activity"/>
    <property type="evidence" value="ECO:0007669"/>
    <property type="project" value="UniProtKB-UniRule"/>
</dbReference>
<keyword evidence="3" id="KW-0964">Secreted</keyword>
<dbReference type="InterPro" id="IPR001492">
    <property type="entry name" value="Flagellin"/>
</dbReference>
<comment type="subcellular location">
    <subcellularLocation>
        <location evidence="3">Secreted</location>
    </subcellularLocation>
    <subcellularLocation>
        <location evidence="3">Bacterial flagellum</location>
    </subcellularLocation>
</comment>
<reference evidence="6 7" key="1">
    <citation type="submission" date="2014-07" db="EMBL/GenBank/DDBJ databases">
        <title>Draft genome sequence of Thalassospira profundimaris R8-17.</title>
        <authorList>
            <person name="Lai Q."/>
            <person name="Shao Z."/>
        </authorList>
    </citation>
    <scope>NUCLEOTIDE SEQUENCE [LARGE SCALE GENOMIC DNA]</scope>
    <source>
        <strain evidence="6 7">R8-17</strain>
    </source>
</reference>
<dbReference type="EMBL" id="JPWB01000008">
    <property type="protein sequence ID" value="RCK20261.1"/>
    <property type="molecule type" value="Genomic_DNA"/>
</dbReference>
<accession>A0A367V6X4</accession>
<dbReference type="SUPFAM" id="SSF64518">
    <property type="entry name" value="Phase 1 flagellin"/>
    <property type="match status" value="1"/>
</dbReference>
<feature type="domain" description="Flagellin C-terminal" evidence="5">
    <location>
        <begin position="339"/>
        <end position="423"/>
    </location>
</feature>
<evidence type="ECO:0000259" key="5">
    <source>
        <dbReference type="Pfam" id="PF00700"/>
    </source>
</evidence>
<protein>
    <recommendedName>
        <fullName evidence="3">Flagellin</fullName>
    </recommendedName>
</protein>
<dbReference type="PANTHER" id="PTHR42792">
    <property type="entry name" value="FLAGELLIN"/>
    <property type="match status" value="1"/>
</dbReference>
<comment type="caution">
    <text evidence="6">The sequence shown here is derived from an EMBL/GenBank/DDBJ whole genome shotgun (WGS) entry which is preliminary data.</text>
</comment>
<feature type="domain" description="Flagellin N-terminal" evidence="4">
    <location>
        <begin position="4"/>
        <end position="115"/>
    </location>
</feature>
<evidence type="ECO:0000313" key="6">
    <source>
        <dbReference type="EMBL" id="RCK20261.1"/>
    </source>
</evidence>
<keyword evidence="2 3" id="KW-0975">Bacterial flagellum</keyword>
<comment type="function">
    <text evidence="3">Flagellin is the subunit protein which polymerizes to form the filaments of bacterial flagella.</text>
</comment>
<dbReference type="Pfam" id="PF00669">
    <property type="entry name" value="Flagellin_N"/>
    <property type="match status" value="1"/>
</dbReference>
<dbReference type="InterPro" id="IPR001029">
    <property type="entry name" value="Flagellin_N"/>
</dbReference>
<dbReference type="InterPro" id="IPR046358">
    <property type="entry name" value="Flagellin_C"/>
</dbReference>
<organism evidence="6 7">
    <name type="scientific">Thalassospira profundimaris</name>
    <dbReference type="NCBI Taxonomy" id="502049"/>
    <lineage>
        <taxon>Bacteria</taxon>
        <taxon>Pseudomonadati</taxon>
        <taxon>Pseudomonadota</taxon>
        <taxon>Alphaproteobacteria</taxon>
        <taxon>Rhodospirillales</taxon>
        <taxon>Thalassospiraceae</taxon>
        <taxon>Thalassospira</taxon>
    </lineage>
</organism>
<dbReference type="Gene3D" id="3.30.70.2120">
    <property type="match status" value="1"/>
</dbReference>
<name>A0A367V6X4_9PROT</name>
<dbReference type="InterPro" id="IPR042187">
    <property type="entry name" value="Flagellin_C_sub2"/>
</dbReference>